<dbReference type="InterPro" id="IPR001387">
    <property type="entry name" value="Cro/C1-type_HTH"/>
</dbReference>
<sequence>MRKQNIIKTVINGQEVTVEQDSQTGQFFTRQNTGNIPVDYATISDRVTIGQCIKYWRLRHGYSQAELAERIGVASPNVIAMWENERRKPQKQYRLRLAEQLGYDILTKD</sequence>
<keyword evidence="3" id="KW-1185">Reference proteome</keyword>
<dbReference type="CDD" id="cd00093">
    <property type="entry name" value="HTH_XRE"/>
    <property type="match status" value="1"/>
</dbReference>
<protein>
    <submittedName>
        <fullName evidence="2">Helix-turn-helix protein</fullName>
    </submittedName>
</protein>
<reference evidence="3" key="1">
    <citation type="submission" date="2022-07" db="EMBL/GenBank/DDBJ databases">
        <title>High-quality bacteriophage genomes in the Japanese 4D cohort.</title>
        <authorList>
            <person name="Nishijima S."/>
        </authorList>
    </citation>
    <scope>NUCLEOTIDE SEQUENCE [LARGE SCALE GENOMIC DNA]</scope>
</reference>
<dbReference type="SMART" id="SM00530">
    <property type="entry name" value="HTH_XRE"/>
    <property type="match status" value="1"/>
</dbReference>
<dbReference type="InterPro" id="IPR010982">
    <property type="entry name" value="Lambda_DNA-bd_dom_sf"/>
</dbReference>
<dbReference type="Pfam" id="PF01381">
    <property type="entry name" value="HTH_3"/>
    <property type="match status" value="1"/>
</dbReference>
<dbReference type="Proteomes" id="UP001160027">
    <property type="component" value="Segment"/>
</dbReference>
<organism evidence="2 3">
    <name type="scientific">Bacteriophage sp</name>
    <dbReference type="NCBI Taxonomy" id="38018"/>
    <lineage>
        <taxon>Viruses</taxon>
    </lineage>
</organism>
<dbReference type="Gene3D" id="1.10.260.40">
    <property type="entry name" value="lambda repressor-like DNA-binding domains"/>
    <property type="match status" value="1"/>
</dbReference>
<evidence type="ECO:0000259" key="1">
    <source>
        <dbReference type="PROSITE" id="PS50943"/>
    </source>
</evidence>
<proteinExistence type="predicted"/>
<name>A0ABY5TRT5_9VIRU</name>
<dbReference type="PROSITE" id="PS50943">
    <property type="entry name" value="HTH_CROC1"/>
    <property type="match status" value="1"/>
</dbReference>
<evidence type="ECO:0000313" key="3">
    <source>
        <dbReference type="Proteomes" id="UP001160027"/>
    </source>
</evidence>
<evidence type="ECO:0000313" key="2">
    <source>
        <dbReference type="EMBL" id="UVX36381.1"/>
    </source>
</evidence>
<accession>A0ABY5TRT5</accession>
<dbReference type="SUPFAM" id="SSF47413">
    <property type="entry name" value="lambda repressor-like DNA-binding domains"/>
    <property type="match status" value="1"/>
</dbReference>
<feature type="domain" description="HTH cro/C1-type" evidence="1">
    <location>
        <begin position="53"/>
        <end position="108"/>
    </location>
</feature>
<dbReference type="EMBL" id="OP072523">
    <property type="protein sequence ID" value="UVX36381.1"/>
    <property type="molecule type" value="Genomic_DNA"/>
</dbReference>